<feature type="region of interest" description="Disordered" evidence="2">
    <location>
        <begin position="145"/>
        <end position="168"/>
    </location>
</feature>
<dbReference type="AlphaFoldDB" id="A0A2D3UWV6"/>
<comment type="function">
    <text evidence="1">Mediates inactivation of the TORC1 complex in response to amino acid starvation. Required for meiotic nuclear division.</text>
</comment>
<organism evidence="3 4">
    <name type="scientific">Ramularia collo-cygni</name>
    <dbReference type="NCBI Taxonomy" id="112498"/>
    <lineage>
        <taxon>Eukaryota</taxon>
        <taxon>Fungi</taxon>
        <taxon>Dikarya</taxon>
        <taxon>Ascomycota</taxon>
        <taxon>Pezizomycotina</taxon>
        <taxon>Dothideomycetes</taxon>
        <taxon>Dothideomycetidae</taxon>
        <taxon>Mycosphaerellales</taxon>
        <taxon>Mycosphaerellaceae</taxon>
        <taxon>Ramularia</taxon>
    </lineage>
</organism>
<dbReference type="OrthoDB" id="434783at2759"/>
<dbReference type="GO" id="GO:0010508">
    <property type="term" value="P:positive regulation of autophagy"/>
    <property type="evidence" value="ECO:0007669"/>
    <property type="project" value="TreeGrafter"/>
</dbReference>
<evidence type="ECO:0000256" key="1">
    <source>
        <dbReference type="RuleBase" id="RU368069"/>
    </source>
</evidence>
<dbReference type="Pfam" id="PF03666">
    <property type="entry name" value="NPR3"/>
    <property type="match status" value="2"/>
</dbReference>
<dbReference type="PANTHER" id="PTHR13153:SF5">
    <property type="entry name" value="GATOR COMPLEX PROTEIN NPRL3"/>
    <property type="match status" value="1"/>
</dbReference>
<dbReference type="GO" id="GO:0038202">
    <property type="term" value="P:TORC1 signaling"/>
    <property type="evidence" value="ECO:0007669"/>
    <property type="project" value="TreeGrafter"/>
</dbReference>
<keyword evidence="1" id="KW-0469">Meiosis</keyword>
<dbReference type="GO" id="GO:0034198">
    <property type="term" value="P:cellular response to amino acid starvation"/>
    <property type="evidence" value="ECO:0007669"/>
    <property type="project" value="TreeGrafter"/>
</dbReference>
<gene>
    <name evidence="3" type="ORF">RCC_02582</name>
</gene>
<dbReference type="STRING" id="112498.A0A2D3UWV6"/>
<dbReference type="RefSeq" id="XP_023623640.1">
    <property type="nucleotide sequence ID" value="XM_023767872.1"/>
</dbReference>
<feature type="compositionally biased region" description="Basic and acidic residues" evidence="2">
    <location>
        <begin position="153"/>
        <end position="162"/>
    </location>
</feature>
<keyword evidence="1" id="KW-0732">Signal</keyword>
<dbReference type="EMBL" id="FJUY01000003">
    <property type="protein sequence ID" value="CZT16747.1"/>
    <property type="molecule type" value="Genomic_DNA"/>
</dbReference>
<dbReference type="GO" id="GO:1990130">
    <property type="term" value="C:GATOR1 complex"/>
    <property type="evidence" value="ECO:0007669"/>
    <property type="project" value="TreeGrafter"/>
</dbReference>
<accession>A0A2D3UWV6</accession>
<keyword evidence="4" id="KW-1185">Reference proteome</keyword>
<dbReference type="PANTHER" id="PTHR13153">
    <property type="entry name" value="CGTHBA PROTEIN -14 GENE PROTEIN"/>
    <property type="match status" value="1"/>
</dbReference>
<dbReference type="GO" id="GO:0005774">
    <property type="term" value="C:vacuolar membrane"/>
    <property type="evidence" value="ECO:0007669"/>
    <property type="project" value="UniProtKB-SubCell"/>
</dbReference>
<evidence type="ECO:0000256" key="2">
    <source>
        <dbReference type="SAM" id="MobiDB-lite"/>
    </source>
</evidence>
<proteinExistence type="inferred from homology"/>
<evidence type="ECO:0000313" key="4">
    <source>
        <dbReference type="Proteomes" id="UP000225277"/>
    </source>
</evidence>
<comment type="subcellular location">
    <subcellularLocation>
        <location evidence="1">Vacuole membrane</location>
        <topology evidence="1">Peripheral membrane protein</topology>
    </subcellularLocation>
</comment>
<protein>
    <recommendedName>
        <fullName evidence="1">Nitrogen permease regulator 3</fullName>
    </recommendedName>
    <alternativeName>
        <fullName evidence="1">Required for meiotic nuclear division protein 11</fullName>
    </alternativeName>
</protein>
<name>A0A2D3UWV6_9PEZI</name>
<dbReference type="GO" id="GO:0051321">
    <property type="term" value="P:meiotic cell cycle"/>
    <property type="evidence" value="ECO:0007669"/>
    <property type="project" value="UniProtKB-UniRule"/>
</dbReference>
<evidence type="ECO:0000313" key="3">
    <source>
        <dbReference type="EMBL" id="CZT16747.1"/>
    </source>
</evidence>
<dbReference type="GeneID" id="35597797"/>
<dbReference type="InterPro" id="IPR005365">
    <property type="entry name" value="Npr3"/>
</dbReference>
<dbReference type="GO" id="GO:1904262">
    <property type="term" value="P:negative regulation of TORC1 signaling"/>
    <property type="evidence" value="ECO:0007669"/>
    <property type="project" value="TreeGrafter"/>
</dbReference>
<reference evidence="3 4" key="1">
    <citation type="submission" date="2016-03" db="EMBL/GenBank/DDBJ databases">
        <authorList>
            <person name="Ploux O."/>
        </authorList>
    </citation>
    <scope>NUCLEOTIDE SEQUENCE [LARGE SCALE GENOMIC DNA]</scope>
    <source>
        <strain evidence="3 4">URUG2</strain>
    </source>
</reference>
<sequence length="672" mass="73790">MASPSAVSGIGLVAILLMTRSRPGPRLVFHYPEEPTSSVDSDDRHDNADLSSESSDDEVRISRTPVHARTARFADISELVPSLGKLDLRSGKPTTGGEILTGKVLGHTVGDLEKMLSPGRWSDGKRFEICMDGFTFLGHPVYAPEDGNWTPKSEVKDSKPTRDASLGGGGGFLDVESFQASGSPSPKIPHHGQGRKDYDFTHMPDSFEDKSASQRFGASMESSSTNSNAATIEKMTMFQVVLVLSPEKSGDAEALYTDIIKPLSKALHHCQKQSNYLSTESQKLLAMKAKAKQKPRFTREDEQNLWRSMLEASDLAWSLAEIYSKIAAGDVASCRLNGLDMTLCTSPTATRDEELDPDSALLLLEPPETLLAELAGKPSAAPLTHFLQSYTPTKSFLKLSQTMSMPLPSLLALSRHLIFYRKAIALSAPLHWRNIYVVSPDAPVYELGKFTDQYAKLFPTLPSLPNMLKVLSGRPIRYGVLVPSRDHRGKYLEILEWLVRKGFVVQAMRYGWIQVPKSMLERRVRGGSGSEMAVSEDDGLSVSSERTAIANGGIPANRRLSEIVLERRLLGRKRGSDATAQGSVFSDVEEDLGGERKVLVKDPSAEAHLLEHLQSTFEDLENRDVLAAILPFFNGEHAFEEIAIGLGLKRSSVERVIEGLEAKGWVKSLKSI</sequence>
<comment type="similarity">
    <text evidence="1">Belongs to the NPR3 family.</text>
</comment>
<feature type="region of interest" description="Disordered" evidence="2">
    <location>
        <begin position="32"/>
        <end position="60"/>
    </location>
</feature>
<dbReference type="Proteomes" id="UP000225277">
    <property type="component" value="Unassembled WGS sequence"/>
</dbReference>